<feature type="domain" description="SRP54-type proteins GTP-binding" evidence="12">
    <location>
        <begin position="269"/>
        <end position="282"/>
    </location>
</feature>
<dbReference type="Gene3D" id="1.10.260.30">
    <property type="entry name" value="Signal recognition particle, SRP54 subunit, M-domain"/>
    <property type="match status" value="1"/>
</dbReference>
<dbReference type="InterPro" id="IPR003593">
    <property type="entry name" value="AAA+_ATPase"/>
</dbReference>
<dbReference type="EMBL" id="WHJC01000006">
    <property type="protein sequence ID" value="MPQ42388.1"/>
    <property type="molecule type" value="Genomic_DNA"/>
</dbReference>
<evidence type="ECO:0000256" key="5">
    <source>
        <dbReference type="ARBA" id="ARBA00022884"/>
    </source>
</evidence>
<evidence type="ECO:0000256" key="3">
    <source>
        <dbReference type="ARBA" id="ARBA00022741"/>
    </source>
</evidence>
<dbReference type="Pfam" id="PF00448">
    <property type="entry name" value="SRP54"/>
    <property type="match status" value="1"/>
</dbReference>
<dbReference type="PROSITE" id="PS00300">
    <property type="entry name" value="SRP54"/>
    <property type="match status" value="1"/>
</dbReference>
<feature type="binding site" evidence="10">
    <location>
        <begin position="108"/>
        <end position="115"/>
    </location>
    <ligand>
        <name>GTP</name>
        <dbReference type="ChEBI" id="CHEBI:37565"/>
    </ligand>
</feature>
<reference evidence="13 14" key="1">
    <citation type="submission" date="2019-10" db="EMBL/GenBank/DDBJ databases">
        <title>The Genome Sequence of Clostridium tarantellae Isolated from Fish Brain.</title>
        <authorList>
            <person name="Bano L."/>
            <person name="Kiel M."/>
            <person name="Sales G."/>
            <person name="Doxey A.C."/>
            <person name="Mansfield M.J."/>
            <person name="Schiavone M."/>
            <person name="Rossetto O."/>
            <person name="Pirazzini M."/>
            <person name="Dobrindt U."/>
            <person name="Montecucco C."/>
        </authorList>
    </citation>
    <scope>NUCLEOTIDE SEQUENCE [LARGE SCALE GENOMIC DNA]</scope>
    <source>
        <strain evidence="13 14">DSM 3997</strain>
    </source>
</reference>
<dbReference type="SUPFAM" id="SSF47446">
    <property type="entry name" value="Signal peptide-binding domain"/>
    <property type="match status" value="1"/>
</dbReference>
<comment type="subcellular location">
    <subcellularLocation>
        <location evidence="10">Cytoplasm</location>
    </subcellularLocation>
    <text evidence="10">The SRP-RNC complex is targeted to the cytoplasmic membrane.</text>
</comment>
<evidence type="ECO:0000256" key="7">
    <source>
        <dbReference type="ARBA" id="ARBA00023135"/>
    </source>
</evidence>
<evidence type="ECO:0000256" key="4">
    <source>
        <dbReference type="ARBA" id="ARBA00022801"/>
    </source>
</evidence>
<keyword evidence="7 10" id="KW-0733">Signal recognition particle</keyword>
<evidence type="ECO:0000313" key="14">
    <source>
        <dbReference type="Proteomes" id="UP000430345"/>
    </source>
</evidence>
<dbReference type="Gene3D" id="1.20.120.140">
    <property type="entry name" value="Signal recognition particle SRP54, nucleotide-binding domain"/>
    <property type="match status" value="1"/>
</dbReference>
<comment type="caution">
    <text evidence="13">The sequence shown here is derived from an EMBL/GenBank/DDBJ whole genome shotgun (WGS) entry which is preliminary data.</text>
</comment>
<dbReference type="InterPro" id="IPR000897">
    <property type="entry name" value="SRP54_GTPase_dom"/>
</dbReference>
<dbReference type="GO" id="GO:0008312">
    <property type="term" value="F:7S RNA binding"/>
    <property type="evidence" value="ECO:0007669"/>
    <property type="project" value="InterPro"/>
</dbReference>
<dbReference type="AlphaFoldDB" id="A0A6I1MJ08"/>
<evidence type="ECO:0000259" key="12">
    <source>
        <dbReference type="PROSITE" id="PS00300"/>
    </source>
</evidence>
<dbReference type="InterPro" id="IPR004780">
    <property type="entry name" value="SRP"/>
</dbReference>
<sequence length="451" mass="49488">MAFDGLASRLQDALKKLKGKGKLTEKDIKEAMREVKLALLEADVNYKVVKQFVASVSGKCVGEEVLGSLTPGQQVIKIVNEELTNLMGISESKLNYSDNGPTVFMLVGLQGAGKTTMAGKLALHLRKKNKKPLLVACDIYRPAAIKQLEVVGKQIDIPVFSLGDKVKAVDIAKAGIQHAKDNGNNIVIIDTAGRLHIDEELMQELKDVKDVAKPSEILLVVDSMTGQDAVNVAETFNNSLDITGVILTKLDGDTRGGAALSIRHITQKPIKFAGVGEKMSDIEVFHPDRMASRILGMGDVLSLIEKAQQAIDEEEALKLSEKMMNQEFNYDDYLNAMEQMKKLGPISKLIEMIPGVNAKELEGLDLASGEKQMAKMKAIIQSMTAKERKNPSLVSGSSSRKRRIAKGSGSTIQEINKLVKGYEMMKKQMKQMKSFQKNAKKGLFKKLPFMK</sequence>
<evidence type="ECO:0000313" key="13">
    <source>
        <dbReference type="EMBL" id="MPQ42388.1"/>
    </source>
</evidence>
<keyword evidence="5 10" id="KW-0694">RNA-binding</keyword>
<dbReference type="GO" id="GO:0005525">
    <property type="term" value="F:GTP binding"/>
    <property type="evidence" value="ECO:0007669"/>
    <property type="project" value="UniProtKB-UniRule"/>
</dbReference>
<dbReference type="FunFam" id="3.40.50.300:FF:000022">
    <property type="entry name" value="Signal recognition particle 54 kDa subunit"/>
    <property type="match status" value="1"/>
</dbReference>
<dbReference type="NCBIfam" id="TIGR00959">
    <property type="entry name" value="ffh"/>
    <property type="match status" value="1"/>
</dbReference>
<dbReference type="Pfam" id="PF02978">
    <property type="entry name" value="SRP_SPB"/>
    <property type="match status" value="1"/>
</dbReference>
<evidence type="ECO:0000256" key="6">
    <source>
        <dbReference type="ARBA" id="ARBA00023134"/>
    </source>
</evidence>
<proteinExistence type="inferred from homology"/>
<dbReference type="RefSeq" id="WP_152886968.1">
    <property type="nucleotide sequence ID" value="NZ_WHJC01000006.1"/>
</dbReference>
<dbReference type="InterPro" id="IPR036891">
    <property type="entry name" value="Signal_recog_part_SRP54_M_sf"/>
</dbReference>
<dbReference type="PANTHER" id="PTHR11564">
    <property type="entry name" value="SIGNAL RECOGNITION PARTICLE 54K PROTEIN SRP54"/>
    <property type="match status" value="1"/>
</dbReference>
<protein>
    <recommendedName>
        <fullName evidence="10">Signal recognition particle protein</fullName>
        <ecNumber evidence="10">3.6.5.4</ecNumber>
    </recommendedName>
    <alternativeName>
        <fullName evidence="10">Fifty-four homolog</fullName>
    </alternativeName>
</protein>
<comment type="function">
    <text evidence="10">Involved in targeting and insertion of nascent membrane proteins into the cytoplasmic membrane. Binds to the hydrophobic signal sequence of the ribosome-nascent chain (RNC) as it emerges from the ribosomes. The SRP-RNC complex is then targeted to the cytoplasmic membrane where it interacts with the SRP receptor FtsY.</text>
</comment>
<keyword evidence="4 10" id="KW-0378">Hydrolase</keyword>
<keyword evidence="2 10" id="KW-0963">Cytoplasm</keyword>
<dbReference type="CDD" id="cd18539">
    <property type="entry name" value="SRP_G"/>
    <property type="match status" value="1"/>
</dbReference>
<comment type="similarity">
    <text evidence="1 10">Belongs to the GTP-binding SRP family. SRP54 subfamily.</text>
</comment>
<dbReference type="SMART" id="SM00962">
    <property type="entry name" value="SRP54"/>
    <property type="match status" value="1"/>
</dbReference>
<dbReference type="InterPro" id="IPR042101">
    <property type="entry name" value="SRP54_N_sf"/>
</dbReference>
<dbReference type="SUPFAM" id="SSF52540">
    <property type="entry name" value="P-loop containing nucleoside triphosphate hydrolases"/>
    <property type="match status" value="1"/>
</dbReference>
<dbReference type="EC" id="3.6.5.4" evidence="10"/>
<gene>
    <name evidence="10" type="primary">ffh</name>
    <name evidence="13" type="ORF">GBZ86_01225</name>
</gene>
<dbReference type="SMART" id="SM00382">
    <property type="entry name" value="AAA"/>
    <property type="match status" value="1"/>
</dbReference>
<dbReference type="OrthoDB" id="9804720at2"/>
<organism evidence="13 14">
    <name type="scientific">Clostridium tarantellae</name>
    <dbReference type="NCBI Taxonomy" id="39493"/>
    <lineage>
        <taxon>Bacteria</taxon>
        <taxon>Bacillati</taxon>
        <taxon>Bacillota</taxon>
        <taxon>Clostridia</taxon>
        <taxon>Eubacteriales</taxon>
        <taxon>Clostridiaceae</taxon>
        <taxon>Clostridium</taxon>
    </lineage>
</organism>
<feature type="binding site" evidence="10">
    <location>
        <begin position="190"/>
        <end position="194"/>
    </location>
    <ligand>
        <name>GTP</name>
        <dbReference type="ChEBI" id="CHEBI:37565"/>
    </ligand>
</feature>
<feature type="binding site" evidence="10">
    <location>
        <begin position="248"/>
        <end position="251"/>
    </location>
    <ligand>
        <name>GTP</name>
        <dbReference type="ChEBI" id="CHEBI:37565"/>
    </ligand>
</feature>
<comment type="domain">
    <text evidence="10">Composed of three domains: the N-terminal N domain, which is responsible for interactions with the ribosome, the central G domain, which binds GTP, and the C-terminal M domain, which binds the RNA and the signal sequence of the RNC.</text>
</comment>
<dbReference type="SMART" id="SM00963">
    <property type="entry name" value="SRP54_N"/>
    <property type="match status" value="1"/>
</dbReference>
<keyword evidence="3 10" id="KW-0547">Nucleotide-binding</keyword>
<evidence type="ECO:0000256" key="11">
    <source>
        <dbReference type="SAM" id="MobiDB-lite"/>
    </source>
</evidence>
<dbReference type="Proteomes" id="UP000430345">
    <property type="component" value="Unassembled WGS sequence"/>
</dbReference>
<dbReference type="GO" id="GO:0048500">
    <property type="term" value="C:signal recognition particle"/>
    <property type="evidence" value="ECO:0007669"/>
    <property type="project" value="UniProtKB-UniRule"/>
</dbReference>
<dbReference type="GO" id="GO:0006614">
    <property type="term" value="P:SRP-dependent cotranslational protein targeting to membrane"/>
    <property type="evidence" value="ECO:0007669"/>
    <property type="project" value="InterPro"/>
</dbReference>
<dbReference type="InterPro" id="IPR027417">
    <property type="entry name" value="P-loop_NTPase"/>
</dbReference>
<dbReference type="InterPro" id="IPR004125">
    <property type="entry name" value="Signal_recog_particle_SRP54_M"/>
</dbReference>
<dbReference type="SUPFAM" id="SSF47364">
    <property type="entry name" value="Domain of the SRP/SRP receptor G-proteins"/>
    <property type="match status" value="1"/>
</dbReference>
<evidence type="ECO:0000256" key="8">
    <source>
        <dbReference type="ARBA" id="ARBA00023274"/>
    </source>
</evidence>
<dbReference type="Pfam" id="PF02881">
    <property type="entry name" value="SRP54_N"/>
    <property type="match status" value="1"/>
</dbReference>
<evidence type="ECO:0000256" key="2">
    <source>
        <dbReference type="ARBA" id="ARBA00022490"/>
    </source>
</evidence>
<evidence type="ECO:0000256" key="9">
    <source>
        <dbReference type="ARBA" id="ARBA00048027"/>
    </source>
</evidence>
<comment type="catalytic activity">
    <reaction evidence="9 10">
        <text>GTP + H2O = GDP + phosphate + H(+)</text>
        <dbReference type="Rhea" id="RHEA:19669"/>
        <dbReference type="ChEBI" id="CHEBI:15377"/>
        <dbReference type="ChEBI" id="CHEBI:15378"/>
        <dbReference type="ChEBI" id="CHEBI:37565"/>
        <dbReference type="ChEBI" id="CHEBI:43474"/>
        <dbReference type="ChEBI" id="CHEBI:58189"/>
        <dbReference type="EC" id="3.6.5.4"/>
    </reaction>
</comment>
<keyword evidence="6 10" id="KW-0342">GTP-binding</keyword>
<dbReference type="PANTHER" id="PTHR11564:SF5">
    <property type="entry name" value="SIGNAL RECOGNITION PARTICLE SUBUNIT SRP54"/>
    <property type="match status" value="1"/>
</dbReference>
<dbReference type="Gene3D" id="3.40.50.300">
    <property type="entry name" value="P-loop containing nucleotide triphosphate hydrolases"/>
    <property type="match status" value="1"/>
</dbReference>
<dbReference type="GO" id="GO:0003924">
    <property type="term" value="F:GTPase activity"/>
    <property type="evidence" value="ECO:0007669"/>
    <property type="project" value="UniProtKB-UniRule"/>
</dbReference>
<keyword evidence="8 10" id="KW-0687">Ribonucleoprotein</keyword>
<accession>A0A6I1MJ08</accession>
<feature type="region of interest" description="Disordered" evidence="11">
    <location>
        <begin position="387"/>
        <end position="409"/>
    </location>
</feature>
<dbReference type="HAMAP" id="MF_00306">
    <property type="entry name" value="SRP54"/>
    <property type="match status" value="1"/>
</dbReference>
<dbReference type="InterPro" id="IPR022941">
    <property type="entry name" value="SRP54"/>
</dbReference>
<keyword evidence="14" id="KW-1185">Reference proteome</keyword>
<dbReference type="InterPro" id="IPR013822">
    <property type="entry name" value="Signal_recog_particl_SRP54_hlx"/>
</dbReference>
<comment type="subunit">
    <text evidence="10">Part of the signal recognition particle protein translocation system, which is composed of SRP and FtsY.</text>
</comment>
<dbReference type="InterPro" id="IPR036225">
    <property type="entry name" value="SRP/SRP_N"/>
</dbReference>
<name>A0A6I1MJ08_9CLOT</name>
<evidence type="ECO:0000256" key="10">
    <source>
        <dbReference type="HAMAP-Rule" id="MF_00306"/>
    </source>
</evidence>
<evidence type="ECO:0000256" key="1">
    <source>
        <dbReference type="ARBA" id="ARBA00005450"/>
    </source>
</evidence>